<dbReference type="Pfam" id="PF00188">
    <property type="entry name" value="CAP"/>
    <property type="match status" value="1"/>
</dbReference>
<dbReference type="AlphaFoldDB" id="A0A917JJ45"/>
<reference evidence="3 4" key="2">
    <citation type="journal article" date="2014" name="Int. J. Syst. Evol. Microbiol.">
        <title>Complete genome sequence of Corynebacterium casei LMG S-19264T (=DSM 44701T), isolated from a smear-ripened cheese.</title>
        <authorList>
            <consortium name="US DOE Joint Genome Institute (JGI-PGF)"/>
            <person name="Walter F."/>
            <person name="Albersmeier A."/>
            <person name="Kalinowski J."/>
            <person name="Ruckert C."/>
        </authorList>
    </citation>
    <scope>NUCLEOTIDE SEQUENCE [LARGE SCALE GENOMIC DNA]</scope>
    <source>
        <strain evidence="3 4">CGMCC 4.7206</strain>
    </source>
</reference>
<evidence type="ECO:0000313" key="2">
    <source>
        <dbReference type="EMBL" id="GAA0538066.1"/>
    </source>
</evidence>
<name>A0A917JJ45_9PSEU</name>
<dbReference type="Proteomes" id="UP001500220">
    <property type="component" value="Unassembled WGS sequence"/>
</dbReference>
<evidence type="ECO:0000313" key="5">
    <source>
        <dbReference type="Proteomes" id="UP001500220"/>
    </source>
</evidence>
<gene>
    <name evidence="2" type="ORF">GCM10009545_45890</name>
    <name evidence="3" type="ORF">GCM10011581_04970</name>
</gene>
<dbReference type="PANTHER" id="PTHR31157">
    <property type="entry name" value="SCP DOMAIN-CONTAINING PROTEIN"/>
    <property type="match status" value="1"/>
</dbReference>
<dbReference type="CDD" id="cd05379">
    <property type="entry name" value="CAP_bacterial"/>
    <property type="match status" value="1"/>
</dbReference>
<dbReference type="EMBL" id="BMMT01000001">
    <property type="protein sequence ID" value="GGI70979.1"/>
    <property type="molecule type" value="Genomic_DNA"/>
</dbReference>
<comment type="caution">
    <text evidence="3">The sequence shown here is derived from an EMBL/GenBank/DDBJ whole genome shotgun (WGS) entry which is preliminary data.</text>
</comment>
<reference evidence="3" key="4">
    <citation type="submission" date="2020-09" db="EMBL/GenBank/DDBJ databases">
        <authorList>
            <person name="Sun Q."/>
            <person name="Zhou Y."/>
        </authorList>
    </citation>
    <scope>NUCLEOTIDE SEQUENCE</scope>
    <source>
        <strain evidence="3">CGMCC 4.7206</strain>
    </source>
</reference>
<accession>A0A917JJ45</accession>
<organism evidence="3 4">
    <name type="scientific">Saccharopolyspora thermophila</name>
    <dbReference type="NCBI Taxonomy" id="89367"/>
    <lineage>
        <taxon>Bacteria</taxon>
        <taxon>Bacillati</taxon>
        <taxon>Actinomycetota</taxon>
        <taxon>Actinomycetes</taxon>
        <taxon>Pseudonocardiales</taxon>
        <taxon>Pseudonocardiaceae</taxon>
        <taxon>Saccharopolyspora</taxon>
    </lineage>
</organism>
<evidence type="ECO:0000259" key="1">
    <source>
        <dbReference type="Pfam" id="PF00188"/>
    </source>
</evidence>
<dbReference type="Gene3D" id="3.40.33.10">
    <property type="entry name" value="CAP"/>
    <property type="match status" value="1"/>
</dbReference>
<reference evidence="2" key="1">
    <citation type="journal article" date="2014" name="Int. J. Syst. Evol. Microbiol.">
        <title>Complete genome of a new Firmicutes species belonging to the dominant human colonic microbiota ('Ruminococcus bicirculans') reveals two chromosomes and a selective capacity to utilize plant glucans.</title>
        <authorList>
            <consortium name="NISC Comparative Sequencing Program"/>
            <person name="Wegmann U."/>
            <person name="Louis P."/>
            <person name="Goesmann A."/>
            <person name="Henrissat B."/>
            <person name="Duncan S.H."/>
            <person name="Flint H.J."/>
        </authorList>
    </citation>
    <scope>NUCLEOTIDE SEQUENCE</scope>
    <source>
        <strain evidence="2">JCM 10664</strain>
    </source>
</reference>
<sequence>MSLPGRVLGGTVVPLVALLGSAPPLAAVPRTPEQQILELTNAARTEAGCPRLRLNATLGRVAAEHSADMAHRNYFAHVDSGGRDPVERARSAGYPSTAVGENIAAGEKTAHATFRRWMRSAPHRNNILNCRFTELGAGHAENGESEYGHYWTQELGTR</sequence>
<proteinExistence type="predicted"/>
<dbReference type="RefSeq" id="WP_188984894.1">
    <property type="nucleotide sequence ID" value="NZ_BAAAHC010000024.1"/>
</dbReference>
<protein>
    <submittedName>
        <fullName evidence="2">CAP domain-containing protein</fullName>
    </submittedName>
</protein>
<dbReference type="InterPro" id="IPR014044">
    <property type="entry name" value="CAP_dom"/>
</dbReference>
<dbReference type="PANTHER" id="PTHR31157:SF1">
    <property type="entry name" value="SCP DOMAIN-CONTAINING PROTEIN"/>
    <property type="match status" value="1"/>
</dbReference>
<reference evidence="5" key="3">
    <citation type="journal article" date="2019" name="Int. J. Syst. Evol. Microbiol.">
        <title>The Global Catalogue of Microorganisms (GCM) 10K type strain sequencing project: providing services to taxonomists for standard genome sequencing and annotation.</title>
        <authorList>
            <consortium name="The Broad Institute Genomics Platform"/>
            <consortium name="The Broad Institute Genome Sequencing Center for Infectious Disease"/>
            <person name="Wu L."/>
            <person name="Ma J."/>
        </authorList>
    </citation>
    <scope>NUCLEOTIDE SEQUENCE [LARGE SCALE GENOMIC DNA]</scope>
    <source>
        <strain evidence="5">JCM 10664</strain>
    </source>
</reference>
<reference evidence="2" key="5">
    <citation type="submission" date="2023-12" db="EMBL/GenBank/DDBJ databases">
        <authorList>
            <person name="Sun Q."/>
            <person name="Inoue M."/>
        </authorList>
    </citation>
    <scope>NUCLEOTIDE SEQUENCE</scope>
    <source>
        <strain evidence="2">JCM 10664</strain>
    </source>
</reference>
<evidence type="ECO:0000313" key="4">
    <source>
        <dbReference type="Proteomes" id="UP000597989"/>
    </source>
</evidence>
<evidence type="ECO:0000313" key="3">
    <source>
        <dbReference type="EMBL" id="GGI70979.1"/>
    </source>
</evidence>
<dbReference type="EMBL" id="BAAAHC010000024">
    <property type="protein sequence ID" value="GAA0538066.1"/>
    <property type="molecule type" value="Genomic_DNA"/>
</dbReference>
<dbReference type="InterPro" id="IPR035940">
    <property type="entry name" value="CAP_sf"/>
</dbReference>
<keyword evidence="5" id="KW-1185">Reference proteome</keyword>
<feature type="domain" description="SCP" evidence="1">
    <location>
        <begin position="37"/>
        <end position="154"/>
    </location>
</feature>
<dbReference type="SUPFAM" id="SSF55797">
    <property type="entry name" value="PR-1-like"/>
    <property type="match status" value="1"/>
</dbReference>
<dbReference type="Proteomes" id="UP000597989">
    <property type="component" value="Unassembled WGS sequence"/>
</dbReference>